<comment type="similarity">
    <text evidence="1">Belongs to the glycosyltransferase 2 family. WaaE/KdtX subfamily.</text>
</comment>
<keyword evidence="3" id="KW-0808">Transferase</keyword>
<dbReference type="InterPro" id="IPR029044">
    <property type="entry name" value="Nucleotide-diphossugar_trans"/>
</dbReference>
<evidence type="ECO:0000313" key="4">
    <source>
        <dbReference type="Proteomes" id="UP000515806"/>
    </source>
</evidence>
<dbReference type="Proteomes" id="UP000515806">
    <property type="component" value="Chromosome"/>
</dbReference>
<proteinExistence type="inferred from homology"/>
<dbReference type="EMBL" id="CP060723">
    <property type="protein sequence ID" value="QNN43025.1"/>
    <property type="molecule type" value="Genomic_DNA"/>
</dbReference>
<reference evidence="3 4" key="1">
    <citation type="submission" date="2020-08" db="EMBL/GenBank/DDBJ databases">
        <title>Genome sequence of Pedobacter roseus KACC 11594T.</title>
        <authorList>
            <person name="Hyun D.-W."/>
            <person name="Bae J.-W."/>
        </authorList>
    </citation>
    <scope>NUCLEOTIDE SEQUENCE [LARGE SCALE GENOMIC DNA]</scope>
    <source>
        <strain evidence="3 4">KACC 11594</strain>
    </source>
</reference>
<gene>
    <name evidence="3" type="ORF">H9L23_02655</name>
</gene>
<dbReference type="InterPro" id="IPR001173">
    <property type="entry name" value="Glyco_trans_2-like"/>
</dbReference>
<evidence type="ECO:0000256" key="1">
    <source>
        <dbReference type="ARBA" id="ARBA00038494"/>
    </source>
</evidence>
<keyword evidence="4" id="KW-1185">Reference proteome</keyword>
<dbReference type="PANTHER" id="PTHR43630:SF2">
    <property type="entry name" value="GLYCOSYLTRANSFERASE"/>
    <property type="match status" value="1"/>
</dbReference>
<dbReference type="AlphaFoldDB" id="A0A7G9QI50"/>
<protein>
    <submittedName>
        <fullName evidence="3">Glycosyltransferase family 2 protein</fullName>
    </submittedName>
</protein>
<dbReference type="KEGG" id="proe:H9L23_02655"/>
<dbReference type="RefSeq" id="WP_187593545.1">
    <property type="nucleotide sequence ID" value="NZ_CP060723.1"/>
</dbReference>
<dbReference type="PANTHER" id="PTHR43630">
    <property type="entry name" value="POLY-BETA-1,6-N-ACETYL-D-GLUCOSAMINE SYNTHASE"/>
    <property type="match status" value="1"/>
</dbReference>
<dbReference type="GO" id="GO:0016740">
    <property type="term" value="F:transferase activity"/>
    <property type="evidence" value="ECO:0007669"/>
    <property type="project" value="UniProtKB-KW"/>
</dbReference>
<sequence length="311" mass="35677">MKSLALCIPAYNAAWCLPRLLTSAQNQYIKFDEILVYNDCSSDNTQEIALKYGAVVIDGDVNRGCSFGKNKLAGMVKSEWIHFHDADDELLPNFTNLAHKWMASEECPEVVLFNYEYRDHITNEFISLRKFDKHKLETDPIKYAIAEQINPFCGLYNKTAFLNAGGYDLDPKVLYNEDCALHISLALHHLRFSSEDEISIINYRISNSMSQNNKDKCFQAQFYVMEKTASAAAPKYYIDIAQRFIEIATNLASINNWEKTKASLMFAKKLGLNSISADSNILFNVVSKFSPFAAFWIREKMIRLLKPRLRR</sequence>
<accession>A0A7G9QI50</accession>
<feature type="domain" description="Glycosyltransferase 2-like" evidence="2">
    <location>
        <begin position="7"/>
        <end position="142"/>
    </location>
</feature>
<organism evidence="3 4">
    <name type="scientific">Pedobacter roseus</name>
    <dbReference type="NCBI Taxonomy" id="336820"/>
    <lineage>
        <taxon>Bacteria</taxon>
        <taxon>Pseudomonadati</taxon>
        <taxon>Bacteroidota</taxon>
        <taxon>Sphingobacteriia</taxon>
        <taxon>Sphingobacteriales</taxon>
        <taxon>Sphingobacteriaceae</taxon>
        <taxon>Pedobacter</taxon>
    </lineage>
</organism>
<dbReference type="CDD" id="cd00761">
    <property type="entry name" value="Glyco_tranf_GTA_type"/>
    <property type="match status" value="1"/>
</dbReference>
<evidence type="ECO:0000313" key="3">
    <source>
        <dbReference type="EMBL" id="QNN43025.1"/>
    </source>
</evidence>
<evidence type="ECO:0000259" key="2">
    <source>
        <dbReference type="Pfam" id="PF00535"/>
    </source>
</evidence>
<dbReference type="Pfam" id="PF00535">
    <property type="entry name" value="Glycos_transf_2"/>
    <property type="match status" value="1"/>
</dbReference>
<dbReference type="SUPFAM" id="SSF53448">
    <property type="entry name" value="Nucleotide-diphospho-sugar transferases"/>
    <property type="match status" value="1"/>
</dbReference>
<name>A0A7G9QI50_9SPHI</name>
<dbReference type="Gene3D" id="3.90.550.10">
    <property type="entry name" value="Spore Coat Polysaccharide Biosynthesis Protein SpsA, Chain A"/>
    <property type="match status" value="1"/>
</dbReference>